<dbReference type="Pfam" id="PF00132">
    <property type="entry name" value="Hexapep"/>
    <property type="match status" value="1"/>
</dbReference>
<dbReference type="STRING" id="1263868.RESH_04634"/>
<accession>M5SAS4</accession>
<dbReference type="OrthoDB" id="285017at2"/>
<dbReference type="Proteomes" id="UP000011996">
    <property type="component" value="Unassembled WGS sequence"/>
</dbReference>
<evidence type="ECO:0000313" key="3">
    <source>
        <dbReference type="Proteomes" id="UP000011996"/>
    </source>
</evidence>
<evidence type="ECO:0000313" key="2">
    <source>
        <dbReference type="EMBL" id="EMI24762.1"/>
    </source>
</evidence>
<dbReference type="InterPro" id="IPR011004">
    <property type="entry name" value="Trimer_LpxA-like_sf"/>
</dbReference>
<protein>
    <submittedName>
        <fullName evidence="2">Acetyltransferase</fullName>
    </submittedName>
</protein>
<gene>
    <name evidence="2" type="ORF">RESH_04634</name>
</gene>
<dbReference type="SUPFAM" id="SSF51161">
    <property type="entry name" value="Trimeric LpxA-like enzymes"/>
    <property type="match status" value="1"/>
</dbReference>
<dbReference type="InterPro" id="IPR050179">
    <property type="entry name" value="Trans_hexapeptide_repeat"/>
</dbReference>
<dbReference type="InterPro" id="IPR001451">
    <property type="entry name" value="Hexapep"/>
</dbReference>
<organism evidence="2 3">
    <name type="scientific">Rhodopirellula europaea SH398</name>
    <dbReference type="NCBI Taxonomy" id="1263868"/>
    <lineage>
        <taxon>Bacteria</taxon>
        <taxon>Pseudomonadati</taxon>
        <taxon>Planctomycetota</taxon>
        <taxon>Planctomycetia</taxon>
        <taxon>Pirellulales</taxon>
        <taxon>Pirellulaceae</taxon>
        <taxon>Rhodopirellula</taxon>
    </lineage>
</organism>
<dbReference type="EMBL" id="ANOF01000150">
    <property type="protein sequence ID" value="EMI24762.1"/>
    <property type="molecule type" value="Genomic_DNA"/>
</dbReference>
<keyword evidence="2" id="KW-0808">Transferase</keyword>
<name>M5SAS4_9BACT</name>
<proteinExistence type="inferred from homology"/>
<dbReference type="PANTHER" id="PTHR43300">
    <property type="entry name" value="ACETYLTRANSFERASE"/>
    <property type="match status" value="1"/>
</dbReference>
<comment type="similarity">
    <text evidence="1">Belongs to the transferase hexapeptide repeat family.</text>
</comment>
<dbReference type="RefSeq" id="WP_008670042.1">
    <property type="nucleotide sequence ID" value="NZ_ANOF01000150.1"/>
</dbReference>
<dbReference type="Pfam" id="PF14602">
    <property type="entry name" value="Hexapep_2"/>
    <property type="match status" value="2"/>
</dbReference>
<dbReference type="CDD" id="cd03358">
    <property type="entry name" value="LbH_WxcM_N_like"/>
    <property type="match status" value="1"/>
</dbReference>
<dbReference type="AlphaFoldDB" id="M5SAS4"/>
<reference evidence="2 3" key="1">
    <citation type="journal article" date="2013" name="Mar. Genomics">
        <title>Expression of sulfatases in Rhodopirellula baltica and the diversity of sulfatases in the genus Rhodopirellula.</title>
        <authorList>
            <person name="Wegner C.E."/>
            <person name="Richter-Heitmann T."/>
            <person name="Klindworth A."/>
            <person name="Klockow C."/>
            <person name="Richter M."/>
            <person name="Achstetter T."/>
            <person name="Glockner F.O."/>
            <person name="Harder J."/>
        </authorList>
    </citation>
    <scope>NUCLEOTIDE SEQUENCE [LARGE SCALE GENOMIC DNA]</scope>
    <source>
        <strain evidence="2 3">SH398</strain>
    </source>
</reference>
<comment type="caution">
    <text evidence="2">The sequence shown here is derived from an EMBL/GenBank/DDBJ whole genome shotgun (WGS) entry which is preliminary data.</text>
</comment>
<dbReference type="Gene3D" id="2.160.10.10">
    <property type="entry name" value="Hexapeptide repeat proteins"/>
    <property type="match status" value="1"/>
</dbReference>
<dbReference type="PANTHER" id="PTHR43300:SF4">
    <property type="entry name" value="ACYL-[ACYL-CARRIER-PROTEIN]--UDP-N-ACETYLGLUCOSAMINE O-ACYLTRANSFERASE"/>
    <property type="match status" value="1"/>
</dbReference>
<dbReference type="PATRIC" id="fig|1263868.3.peg.5024"/>
<dbReference type="GO" id="GO:0016740">
    <property type="term" value="F:transferase activity"/>
    <property type="evidence" value="ECO:0007669"/>
    <property type="project" value="UniProtKB-KW"/>
</dbReference>
<sequence>MLEIKPRNIDAAIRDVKFGESVTVINPVNLYECEIGDNSFVGPFVEVQKGVRIGNRTRVQSHSFLCELVTIGDDCFVGHGVMFINDLFNEGGPSGAPEKWKSTTIGNRVSIGSNATILPVSICDGVVIGAGAVVTKDISSPGIYVGNPAKLLRKLPEKA</sequence>
<evidence type="ECO:0000256" key="1">
    <source>
        <dbReference type="ARBA" id="ARBA00007274"/>
    </source>
</evidence>